<dbReference type="InterPro" id="IPR050641">
    <property type="entry name" value="RIFMO-like"/>
</dbReference>
<keyword evidence="6" id="KW-1185">Reference proteome</keyword>
<dbReference type="PANTHER" id="PTHR43004">
    <property type="entry name" value="TRK SYSTEM POTASSIUM UPTAKE PROTEIN"/>
    <property type="match status" value="1"/>
</dbReference>
<dbReference type="Gene3D" id="3.50.50.60">
    <property type="entry name" value="FAD/NAD(P)-binding domain"/>
    <property type="match status" value="2"/>
</dbReference>
<comment type="caution">
    <text evidence="5">The sequence shown here is derived from an EMBL/GenBank/DDBJ whole genome shotgun (WGS) entry which is preliminary data.</text>
</comment>
<dbReference type="EMBL" id="VDFW01000015">
    <property type="protein sequence ID" value="TNC24380.1"/>
    <property type="molecule type" value="Genomic_DNA"/>
</dbReference>
<gene>
    <name evidence="5" type="ORF">FG385_18330</name>
</gene>
<dbReference type="OrthoDB" id="4141215at2"/>
<name>A0A5C4LZ88_9PSEU</name>
<accession>A0A5C4LZ88</accession>
<dbReference type="InterPro" id="IPR036188">
    <property type="entry name" value="FAD/NAD-bd_sf"/>
</dbReference>
<evidence type="ECO:0000259" key="4">
    <source>
        <dbReference type="Pfam" id="PF01494"/>
    </source>
</evidence>
<dbReference type="Pfam" id="PF01494">
    <property type="entry name" value="FAD_binding_3"/>
    <property type="match status" value="1"/>
</dbReference>
<evidence type="ECO:0000256" key="3">
    <source>
        <dbReference type="ARBA" id="ARBA00022827"/>
    </source>
</evidence>
<organism evidence="5 6">
    <name type="scientific">Amycolatopsis alkalitolerans</name>
    <dbReference type="NCBI Taxonomy" id="2547244"/>
    <lineage>
        <taxon>Bacteria</taxon>
        <taxon>Bacillati</taxon>
        <taxon>Actinomycetota</taxon>
        <taxon>Actinomycetes</taxon>
        <taxon>Pseudonocardiales</taxon>
        <taxon>Pseudonocardiaceae</taxon>
        <taxon>Amycolatopsis</taxon>
    </lineage>
</organism>
<dbReference type="PANTHER" id="PTHR43004:SF19">
    <property type="entry name" value="BINDING MONOOXYGENASE, PUTATIVE (JCVI)-RELATED"/>
    <property type="match status" value="1"/>
</dbReference>
<evidence type="ECO:0000256" key="2">
    <source>
        <dbReference type="ARBA" id="ARBA00022630"/>
    </source>
</evidence>
<dbReference type="GO" id="GO:0071949">
    <property type="term" value="F:FAD binding"/>
    <property type="evidence" value="ECO:0007669"/>
    <property type="project" value="InterPro"/>
</dbReference>
<dbReference type="Pfam" id="PF21274">
    <property type="entry name" value="Rng_hyd_C"/>
    <property type="match status" value="1"/>
</dbReference>
<dbReference type="AlphaFoldDB" id="A0A5C4LZ88"/>
<evidence type="ECO:0000256" key="1">
    <source>
        <dbReference type="ARBA" id="ARBA00001974"/>
    </source>
</evidence>
<keyword evidence="3" id="KW-0274">FAD</keyword>
<dbReference type="SUPFAM" id="SSF51905">
    <property type="entry name" value="FAD/NAD(P)-binding domain"/>
    <property type="match status" value="1"/>
</dbReference>
<dbReference type="Proteomes" id="UP000305546">
    <property type="component" value="Unassembled WGS sequence"/>
</dbReference>
<feature type="domain" description="FAD-binding" evidence="4">
    <location>
        <begin position="4"/>
        <end position="354"/>
    </location>
</feature>
<dbReference type="RefSeq" id="WP_139097979.1">
    <property type="nucleotide sequence ID" value="NZ_VDFW01000015.1"/>
</dbReference>
<evidence type="ECO:0000313" key="6">
    <source>
        <dbReference type="Proteomes" id="UP000305546"/>
    </source>
</evidence>
<sequence length="488" mass="52818">MNPEVVIAGAGPNGLFLACELRRTGVKPLVLERLPEPATQPKANGLVGRVVQLLDYRGLYHRLSGLDGAPRPAPAYQFAGFGLDLRGVGEHPLYTLPLPQRVLEARLTEYALELGIEIRRGSEVVSVDRDEAGVTLEVEGAQGRQRIRTGYLVGADGAHSIVRKQAGIGFPGTTDNRFLTRSGRVLIPDPAFVPGTGEIDVPGEGRLRPFRWNRTPRGVIAFARFGPGPFLLSTAEWDQPGTGEEPLTLDELRAAVRRVAGRDVPMDAAPDFAGRRNIGTNARQADRYREGRVLLLGDAAHVHPSFGGPGLNLGLQDAANLGWKLAATIQGRASEGLLDTYESERHPVGRRVLSHTRAQVTLLSPGEDVGPLRELFGSLLDEDAVRRRIADLLAGADVRYDMAPAEPRPLLGRWMPDLPLRPGTRVGELTRAGRPVLVDFTGEVPPEYEPVRATTPEPPAPAVLIRPDGYVAWAGGRGLDEALRKWAA</sequence>
<proteinExistence type="predicted"/>
<comment type="cofactor">
    <cofactor evidence="1">
        <name>FAD</name>
        <dbReference type="ChEBI" id="CHEBI:57692"/>
    </cofactor>
</comment>
<dbReference type="InterPro" id="IPR002938">
    <property type="entry name" value="FAD-bd"/>
</dbReference>
<dbReference type="Gene3D" id="3.40.30.120">
    <property type="match status" value="1"/>
</dbReference>
<keyword evidence="2" id="KW-0285">Flavoprotein</keyword>
<protein>
    <submittedName>
        <fullName evidence="5">FAD-dependent oxidoreductase</fullName>
    </submittedName>
</protein>
<evidence type="ECO:0000313" key="5">
    <source>
        <dbReference type="EMBL" id="TNC24380.1"/>
    </source>
</evidence>
<reference evidence="5 6" key="1">
    <citation type="submission" date="2019-06" db="EMBL/GenBank/DDBJ databases">
        <title>Amycolatopsis alkalitolerans sp. nov., isolated from Gastrodia elata Blume.</title>
        <authorList>
            <person name="Narsing Rao M.P."/>
            <person name="Li W.J."/>
        </authorList>
    </citation>
    <scope>NUCLEOTIDE SEQUENCE [LARGE SCALE GENOMIC DNA]</scope>
    <source>
        <strain evidence="5 6">SYSUP0005</strain>
    </source>
</reference>
<dbReference type="GO" id="GO:0016709">
    <property type="term" value="F:oxidoreductase activity, acting on paired donors, with incorporation or reduction of molecular oxygen, NAD(P)H as one donor, and incorporation of one atom of oxygen"/>
    <property type="evidence" value="ECO:0007669"/>
    <property type="project" value="UniProtKB-ARBA"/>
</dbReference>
<dbReference type="PRINTS" id="PR00420">
    <property type="entry name" value="RNGMNOXGNASE"/>
</dbReference>